<dbReference type="PANTHER" id="PTHR30092:SF0">
    <property type="entry name" value="INNER MEMBRANE PROTEIN CRED"/>
    <property type="match status" value="1"/>
</dbReference>
<sequence>MKQKIETKLLIIIGLIVLLLIPIFMIQNLIDERADLQDQVQADIAKSSSAEQQIIGPFIHAEYIETSTRDGKTIDHAVSVLLLPESLNIDSTLSTFEKYRGIYKALLYRSKNRFDGVFDTTSLKPLAGKKIKRLNLVMAIADIRGIGQGSQISMNDHTYKLLPGTQIAQLPEGVRIELDYASIMEAPILPYQIDLNLQGMRKLALAPVGKETSLTMQADWPHPSFVGDYLPIESNISQQSFSASWQTNYFATNLQELFNHCLFQNECAQFKQRSMGVNLVDGVNHYLKSYRASNYALLVILLVFASFFLLEVLRGEPIHPVQYGFVGLALAVFYLLLISLSEHLGFNLAYLLSALSSAFLLSIYVAGMLKNSKHGGFFFLGVVFLYGLLFGLLSAEDYALLMGSVLVFAVLSLIMMLTRTVNWYSTKPQADNEVT</sequence>
<evidence type="ECO:0008006" key="4">
    <source>
        <dbReference type="Google" id="ProtNLM"/>
    </source>
</evidence>
<dbReference type="PATRIC" id="fig|187330.3.peg.4168"/>
<dbReference type="Pfam" id="PF06123">
    <property type="entry name" value="CreD"/>
    <property type="match status" value="1"/>
</dbReference>
<dbReference type="OrthoDB" id="9791851at2"/>
<feature type="transmembrane region" description="Helical" evidence="1">
    <location>
        <begin position="347"/>
        <end position="369"/>
    </location>
</feature>
<organism evidence="2 3">
    <name type="scientific">Pseudoalteromonas porphyrae</name>
    <dbReference type="NCBI Taxonomy" id="187330"/>
    <lineage>
        <taxon>Bacteria</taxon>
        <taxon>Pseudomonadati</taxon>
        <taxon>Pseudomonadota</taxon>
        <taxon>Gammaproteobacteria</taxon>
        <taxon>Alteromonadales</taxon>
        <taxon>Pseudoalteromonadaceae</taxon>
        <taxon>Pseudoalteromonas</taxon>
    </lineage>
</organism>
<keyword evidence="1" id="KW-0472">Membrane</keyword>
<name>A0A0N1EKN5_9GAMM</name>
<dbReference type="EMBL" id="LHPH01000010">
    <property type="protein sequence ID" value="KPH63067.1"/>
    <property type="molecule type" value="Genomic_DNA"/>
</dbReference>
<dbReference type="InterPro" id="IPR010364">
    <property type="entry name" value="Uncharacterised_IM_CreD"/>
</dbReference>
<feature type="transmembrane region" description="Helical" evidence="1">
    <location>
        <begin position="9"/>
        <end position="30"/>
    </location>
</feature>
<keyword evidence="3" id="KW-1185">Reference proteome</keyword>
<reference evidence="2 3" key="1">
    <citation type="submission" date="2015-08" db="EMBL/GenBank/DDBJ databases">
        <title>Draft Genome Sequence of Pseudoalteromonas porphyrae UCD-SED14.</title>
        <authorList>
            <person name="Coil D.A."/>
            <person name="Jospin G."/>
            <person name="Lee R.D."/>
            <person name="Eisen J.A."/>
        </authorList>
    </citation>
    <scope>NUCLEOTIDE SEQUENCE [LARGE SCALE GENOMIC DNA]</scope>
    <source>
        <strain evidence="2 3">UCD-SED14</strain>
    </source>
</reference>
<dbReference type="AlphaFoldDB" id="A0A0N1EKN5"/>
<evidence type="ECO:0000313" key="2">
    <source>
        <dbReference type="EMBL" id="KPH63067.1"/>
    </source>
</evidence>
<evidence type="ECO:0000256" key="1">
    <source>
        <dbReference type="SAM" id="Phobius"/>
    </source>
</evidence>
<dbReference type="NCBIfam" id="NF008712">
    <property type="entry name" value="PRK11715.1-1"/>
    <property type="match status" value="1"/>
</dbReference>
<dbReference type="PIRSF" id="PIRSF004548">
    <property type="entry name" value="CreD"/>
    <property type="match status" value="1"/>
</dbReference>
<keyword evidence="1" id="KW-1133">Transmembrane helix</keyword>
<feature type="transmembrane region" description="Helical" evidence="1">
    <location>
        <begin position="320"/>
        <end position="341"/>
    </location>
</feature>
<gene>
    <name evidence="2" type="ORF">ADS77_10275</name>
</gene>
<comment type="caution">
    <text evidence="2">The sequence shown here is derived from an EMBL/GenBank/DDBJ whole genome shotgun (WGS) entry which is preliminary data.</text>
</comment>
<accession>A0A0N1EKN5</accession>
<dbReference type="PANTHER" id="PTHR30092">
    <property type="entry name" value="INNER MEMBRANE PROTEIN CRED"/>
    <property type="match status" value="1"/>
</dbReference>
<evidence type="ECO:0000313" key="3">
    <source>
        <dbReference type="Proteomes" id="UP000037848"/>
    </source>
</evidence>
<proteinExistence type="predicted"/>
<feature type="transmembrane region" description="Helical" evidence="1">
    <location>
        <begin position="376"/>
        <end position="393"/>
    </location>
</feature>
<dbReference type="STRING" id="187330.AMS58_14690"/>
<dbReference type="Proteomes" id="UP000037848">
    <property type="component" value="Unassembled WGS sequence"/>
</dbReference>
<feature type="transmembrane region" description="Helical" evidence="1">
    <location>
        <begin position="295"/>
        <end position="313"/>
    </location>
</feature>
<protein>
    <recommendedName>
        <fullName evidence="4">Cell envelope integrity protein CreD</fullName>
    </recommendedName>
</protein>
<feature type="transmembrane region" description="Helical" evidence="1">
    <location>
        <begin position="399"/>
        <end position="417"/>
    </location>
</feature>
<dbReference type="RefSeq" id="WP_054205794.1">
    <property type="nucleotide sequence ID" value="NZ_LHPH01000010.1"/>
</dbReference>
<dbReference type="GO" id="GO:0005886">
    <property type="term" value="C:plasma membrane"/>
    <property type="evidence" value="ECO:0007669"/>
    <property type="project" value="TreeGrafter"/>
</dbReference>
<keyword evidence="1" id="KW-0812">Transmembrane</keyword>